<name>A0A9P4NN21_9PEZI</name>
<dbReference type="Pfam" id="PF00172">
    <property type="entry name" value="Zn_clus"/>
    <property type="match status" value="1"/>
</dbReference>
<sequence length="709" mass="78912">MLPTSGRPRKACSTCKSQKIRCSGERPVCKRCARLGHARVYSNKRPSARNLSKPTQASESSVATDTYPSPISTAAREGIHSIDCEPSREERNATASCPAYLGRLVTANKTVHLRNTSTASASLLDNPEQCDRYLGIPKTLISTLVEVYFDNVYNATLLIHQRSFLQSLTAGTVRPHLVLSVCAWAANFYRDAAGQAPWRDYGFMVEWAKQAGKLENIVTFCNLALFWHSQGSWRMAYLYKGNACQLLHIIGLGAQTRISESSLESEIRRRRFWACDLMHCQNSEPLSLFQPIADMADLTLPSSVVSFIKSSESSRSVKISQIHTLDEKISQWWRNLTPDLKLTSSSIVAVPHDMLPNILIINVAYHLSLCALHGSIVPLFCWSVSDENWLSAGQFSAQVAFEHANLVSALINSVLTTFDCLSSIPTFIAYAAYCGCAIQIPFMWCSDTGLRERAHVNVKANVKLIHLLASYWKFAALLRVHARCLYNVHKKLPIILEGEPKLVDPAKLTSYRINATYARATILEYTGILVSPRDGYTRPGEENNDLGIEDDGSDLRVQSRHEQGGKGSQNVMKDERLKGNANETLSDSIFLQVRPNDAMETTYSSNSPTSPHSPGRDAQQQKEQYAPQLLQQQQRVETMSPSIPALPEIPAMYAQSLNMFYPFFDPQLIGLFPDGEMPDFSPFETNSSGLNYFEIEGRDNNSSSILSSG</sequence>
<evidence type="ECO:0000256" key="2">
    <source>
        <dbReference type="ARBA" id="ARBA00022723"/>
    </source>
</evidence>
<comment type="caution">
    <text evidence="8">The sequence shown here is derived from an EMBL/GenBank/DDBJ whole genome shotgun (WGS) entry which is preliminary data.</text>
</comment>
<dbReference type="GO" id="GO:0005634">
    <property type="term" value="C:nucleus"/>
    <property type="evidence" value="ECO:0007669"/>
    <property type="project" value="UniProtKB-SubCell"/>
</dbReference>
<dbReference type="SUPFAM" id="SSF57701">
    <property type="entry name" value="Zn2/Cys6 DNA-binding domain"/>
    <property type="match status" value="1"/>
</dbReference>
<organism evidence="8 9">
    <name type="scientific">Tothia fuscella</name>
    <dbReference type="NCBI Taxonomy" id="1048955"/>
    <lineage>
        <taxon>Eukaryota</taxon>
        <taxon>Fungi</taxon>
        <taxon>Dikarya</taxon>
        <taxon>Ascomycota</taxon>
        <taxon>Pezizomycotina</taxon>
        <taxon>Dothideomycetes</taxon>
        <taxon>Pleosporomycetidae</taxon>
        <taxon>Venturiales</taxon>
        <taxon>Cylindrosympodiaceae</taxon>
        <taxon>Tothia</taxon>
    </lineage>
</organism>
<evidence type="ECO:0000256" key="3">
    <source>
        <dbReference type="ARBA" id="ARBA00023015"/>
    </source>
</evidence>
<dbReference type="SMART" id="SM00066">
    <property type="entry name" value="GAL4"/>
    <property type="match status" value="1"/>
</dbReference>
<dbReference type="GO" id="GO:0000981">
    <property type="term" value="F:DNA-binding transcription factor activity, RNA polymerase II-specific"/>
    <property type="evidence" value="ECO:0007669"/>
    <property type="project" value="InterPro"/>
</dbReference>
<accession>A0A9P4NN21</accession>
<dbReference type="PROSITE" id="PS50048">
    <property type="entry name" value="ZN2_CY6_FUNGAL_2"/>
    <property type="match status" value="1"/>
</dbReference>
<feature type="domain" description="Zn(2)-C6 fungal-type" evidence="7">
    <location>
        <begin position="11"/>
        <end position="41"/>
    </location>
</feature>
<keyword evidence="9" id="KW-1185">Reference proteome</keyword>
<feature type="compositionally biased region" description="Polar residues" evidence="6">
    <location>
        <begin position="599"/>
        <end position="612"/>
    </location>
</feature>
<proteinExistence type="predicted"/>
<dbReference type="InterPro" id="IPR007219">
    <property type="entry name" value="XnlR_reg_dom"/>
</dbReference>
<dbReference type="InterPro" id="IPR050815">
    <property type="entry name" value="TF_fung"/>
</dbReference>
<dbReference type="Proteomes" id="UP000800235">
    <property type="component" value="Unassembled WGS sequence"/>
</dbReference>
<feature type="compositionally biased region" description="Polar residues" evidence="6">
    <location>
        <begin position="49"/>
        <end position="70"/>
    </location>
</feature>
<keyword evidence="4" id="KW-0804">Transcription</keyword>
<dbReference type="Pfam" id="PF04082">
    <property type="entry name" value="Fungal_trans"/>
    <property type="match status" value="1"/>
</dbReference>
<reference evidence="8" key="1">
    <citation type="journal article" date="2020" name="Stud. Mycol.">
        <title>101 Dothideomycetes genomes: a test case for predicting lifestyles and emergence of pathogens.</title>
        <authorList>
            <person name="Haridas S."/>
            <person name="Albert R."/>
            <person name="Binder M."/>
            <person name="Bloem J."/>
            <person name="Labutti K."/>
            <person name="Salamov A."/>
            <person name="Andreopoulos B."/>
            <person name="Baker S."/>
            <person name="Barry K."/>
            <person name="Bills G."/>
            <person name="Bluhm B."/>
            <person name="Cannon C."/>
            <person name="Castanera R."/>
            <person name="Culley D."/>
            <person name="Daum C."/>
            <person name="Ezra D."/>
            <person name="Gonzalez J."/>
            <person name="Henrissat B."/>
            <person name="Kuo A."/>
            <person name="Liang C."/>
            <person name="Lipzen A."/>
            <person name="Lutzoni F."/>
            <person name="Magnuson J."/>
            <person name="Mondo S."/>
            <person name="Nolan M."/>
            <person name="Ohm R."/>
            <person name="Pangilinan J."/>
            <person name="Park H.-J."/>
            <person name="Ramirez L."/>
            <person name="Alfaro M."/>
            <person name="Sun H."/>
            <person name="Tritt A."/>
            <person name="Yoshinaga Y."/>
            <person name="Zwiers L.-H."/>
            <person name="Turgeon B."/>
            <person name="Goodwin S."/>
            <person name="Spatafora J."/>
            <person name="Crous P."/>
            <person name="Grigoriev I."/>
        </authorList>
    </citation>
    <scope>NUCLEOTIDE SEQUENCE</scope>
    <source>
        <strain evidence="8">CBS 130266</strain>
    </source>
</reference>
<evidence type="ECO:0000313" key="8">
    <source>
        <dbReference type="EMBL" id="KAF2428304.1"/>
    </source>
</evidence>
<feature type="region of interest" description="Disordered" evidence="6">
    <location>
        <begin position="43"/>
        <end position="70"/>
    </location>
</feature>
<dbReference type="GO" id="GO:0003677">
    <property type="term" value="F:DNA binding"/>
    <property type="evidence" value="ECO:0007669"/>
    <property type="project" value="InterPro"/>
</dbReference>
<dbReference type="InterPro" id="IPR036864">
    <property type="entry name" value="Zn2-C6_fun-type_DNA-bd_sf"/>
</dbReference>
<gene>
    <name evidence="8" type="ORF">EJ08DRAFT_671462</name>
</gene>
<evidence type="ECO:0000256" key="4">
    <source>
        <dbReference type="ARBA" id="ARBA00023163"/>
    </source>
</evidence>
<dbReference type="OrthoDB" id="2943660at2759"/>
<dbReference type="PANTHER" id="PTHR47338:SF9">
    <property type="entry name" value="ZN(II)2CYS6 TRANSCRIPTION FACTOR (EUROFUNG)"/>
    <property type="match status" value="1"/>
</dbReference>
<feature type="region of interest" description="Disordered" evidence="6">
    <location>
        <begin position="599"/>
        <end position="626"/>
    </location>
</feature>
<dbReference type="EMBL" id="MU007055">
    <property type="protein sequence ID" value="KAF2428304.1"/>
    <property type="molecule type" value="Genomic_DNA"/>
</dbReference>
<keyword evidence="3" id="KW-0805">Transcription regulation</keyword>
<comment type="subcellular location">
    <subcellularLocation>
        <location evidence="1">Nucleus</location>
    </subcellularLocation>
</comment>
<evidence type="ECO:0000256" key="5">
    <source>
        <dbReference type="ARBA" id="ARBA00023242"/>
    </source>
</evidence>
<dbReference type="CDD" id="cd00067">
    <property type="entry name" value="GAL4"/>
    <property type="match status" value="1"/>
</dbReference>
<dbReference type="AlphaFoldDB" id="A0A9P4NN21"/>
<feature type="region of interest" description="Disordered" evidence="6">
    <location>
        <begin position="533"/>
        <end position="576"/>
    </location>
</feature>
<dbReference type="Gene3D" id="4.10.240.10">
    <property type="entry name" value="Zn(2)-C6 fungal-type DNA-binding domain"/>
    <property type="match status" value="1"/>
</dbReference>
<keyword evidence="5" id="KW-0539">Nucleus</keyword>
<dbReference type="PANTHER" id="PTHR47338">
    <property type="entry name" value="ZN(II)2CYS6 TRANSCRIPTION FACTOR (EUROFUNG)-RELATED"/>
    <property type="match status" value="1"/>
</dbReference>
<evidence type="ECO:0000259" key="7">
    <source>
        <dbReference type="PROSITE" id="PS50048"/>
    </source>
</evidence>
<evidence type="ECO:0000256" key="1">
    <source>
        <dbReference type="ARBA" id="ARBA00004123"/>
    </source>
</evidence>
<dbReference type="GO" id="GO:0006351">
    <property type="term" value="P:DNA-templated transcription"/>
    <property type="evidence" value="ECO:0007669"/>
    <property type="project" value="InterPro"/>
</dbReference>
<evidence type="ECO:0000256" key="6">
    <source>
        <dbReference type="SAM" id="MobiDB-lite"/>
    </source>
</evidence>
<dbReference type="CDD" id="cd12148">
    <property type="entry name" value="fungal_TF_MHR"/>
    <property type="match status" value="1"/>
</dbReference>
<protein>
    <recommendedName>
        <fullName evidence="7">Zn(2)-C6 fungal-type domain-containing protein</fullName>
    </recommendedName>
</protein>
<evidence type="ECO:0000313" key="9">
    <source>
        <dbReference type="Proteomes" id="UP000800235"/>
    </source>
</evidence>
<feature type="compositionally biased region" description="Basic and acidic residues" evidence="6">
    <location>
        <begin position="553"/>
        <end position="564"/>
    </location>
</feature>
<feature type="compositionally biased region" description="Acidic residues" evidence="6">
    <location>
        <begin position="542"/>
        <end position="552"/>
    </location>
</feature>
<dbReference type="GO" id="GO:0008270">
    <property type="term" value="F:zinc ion binding"/>
    <property type="evidence" value="ECO:0007669"/>
    <property type="project" value="InterPro"/>
</dbReference>
<keyword evidence="2" id="KW-0479">Metal-binding</keyword>
<dbReference type="InterPro" id="IPR001138">
    <property type="entry name" value="Zn2Cys6_DnaBD"/>
</dbReference>